<feature type="compositionally biased region" description="Polar residues" evidence="1">
    <location>
        <begin position="84"/>
        <end position="94"/>
    </location>
</feature>
<sequence length="576" mass="65195">MYLKVVKEVYLQMIVSQISGEVLDNLPTIIDDDYNYNVKASELSRRNSHAQALVSSNIKDADVVSQPNSSCTVDEKQCHAENLDQPQNTNQEMTGETLPTDEKSVSVVDQPRKRKEKTKHLCVKPAGSGLKKPRLSKKRPSEGSMIIDSDSDEENFTQWEKKAKMYEISGEGEVFEDLLSFSDDDDFDDDDDEENDNWKVFELIRKNSLAQAVVSSNIKDADTLVSQPNSSCTVDEKQCHAENLDQPQNTNQEMTGETLPTDEKSVSLVEQPSERKKNTKHLCLKPGYKSSATLPAGSGLKKPRLSKKRPSEGSMIIDSDSDEENFTQWEKKAKMYEISGEDENLDDLPTIIDDDDDDDDDDCNCTLKAPEKIKRNSHAQGQVSSNKKDAEVFAVCRHNSPYIADEKQHGGDNHQPPGANLDMTGEKLPTDEKSMSLVEQPSKRKEKNKHICVKPAGSERKKSKPSKKKPSEEEKVETCETEKPMCNIPGCFLHDLEKSQRYSGRNFKQNKDELIERLYRLFNTTIFDEKLPEKIEITWNKKMLQTAGLCTTSERQHPKRERYAKIQISLKVCDSA</sequence>
<feature type="region of interest" description="Disordered" evidence="1">
    <location>
        <begin position="228"/>
        <end position="323"/>
    </location>
</feature>
<name>A0A8B7W646_CASCN</name>
<dbReference type="PANTHER" id="PTHR23099:SF0">
    <property type="entry name" value="GERM CELL NUCLEAR ACIDIC PROTEIN"/>
    <property type="match status" value="1"/>
</dbReference>
<dbReference type="GO" id="GO:0005634">
    <property type="term" value="C:nucleus"/>
    <property type="evidence" value="ECO:0007669"/>
    <property type="project" value="TreeGrafter"/>
</dbReference>
<reference evidence="2" key="1">
    <citation type="submission" date="2025-08" db="UniProtKB">
        <authorList>
            <consortium name="RefSeq"/>
        </authorList>
    </citation>
    <scope>IDENTIFICATION</scope>
    <source>
        <tissue evidence="2">Leukocyte</tissue>
    </source>
</reference>
<feature type="compositionally biased region" description="Basic and acidic residues" evidence="1">
    <location>
        <begin position="469"/>
        <end position="478"/>
    </location>
</feature>
<feature type="region of interest" description="Disordered" evidence="1">
    <location>
        <begin position="402"/>
        <end position="478"/>
    </location>
</feature>
<feature type="region of interest" description="Disordered" evidence="1">
    <location>
        <begin position="338"/>
        <end position="366"/>
    </location>
</feature>
<feature type="compositionally biased region" description="Basic residues" evidence="1">
    <location>
        <begin position="112"/>
        <end position="122"/>
    </location>
</feature>
<feature type="compositionally biased region" description="Basic and acidic residues" evidence="1">
    <location>
        <begin position="234"/>
        <end position="243"/>
    </location>
</feature>
<dbReference type="RefSeq" id="XP_020039437.1">
    <property type="nucleotide sequence ID" value="XM_020183848.1"/>
</dbReference>
<feature type="compositionally biased region" description="Basic and acidic residues" evidence="1">
    <location>
        <begin position="424"/>
        <end position="434"/>
    </location>
</feature>
<protein>
    <submittedName>
        <fullName evidence="2">Acidic repeat-containing protein</fullName>
    </submittedName>
</protein>
<dbReference type="KEGG" id="ccan:109699230"/>
<feature type="compositionally biased region" description="Acidic residues" evidence="1">
    <location>
        <begin position="339"/>
        <end position="363"/>
    </location>
</feature>
<dbReference type="CTD" id="93953"/>
<feature type="region of interest" description="Disordered" evidence="1">
    <location>
        <begin position="81"/>
        <end position="148"/>
    </location>
</feature>
<feature type="non-terminal residue" evidence="2">
    <location>
        <position position="576"/>
    </location>
</feature>
<evidence type="ECO:0000313" key="2">
    <source>
        <dbReference type="RefSeq" id="XP_020039437.1"/>
    </source>
</evidence>
<dbReference type="PANTHER" id="PTHR23099">
    <property type="entry name" value="TRANSCRIPTIONAL REGULATOR"/>
    <property type="match status" value="1"/>
</dbReference>
<dbReference type="AlphaFoldDB" id="A0A8B7W646"/>
<proteinExistence type="predicted"/>
<feature type="compositionally biased region" description="Polar residues" evidence="1">
    <location>
        <begin position="245"/>
        <end position="255"/>
    </location>
</feature>
<gene>
    <name evidence="2" type="primary">Gcna</name>
</gene>
<accession>A0A8B7W646</accession>
<dbReference type="OrthoDB" id="20772at2759"/>
<evidence type="ECO:0000256" key="1">
    <source>
        <dbReference type="SAM" id="MobiDB-lite"/>
    </source>
</evidence>
<organism evidence="2">
    <name type="scientific">Castor canadensis</name>
    <name type="common">American beaver</name>
    <dbReference type="NCBI Taxonomy" id="51338"/>
    <lineage>
        <taxon>Eukaryota</taxon>
        <taxon>Metazoa</taxon>
        <taxon>Chordata</taxon>
        <taxon>Craniata</taxon>
        <taxon>Vertebrata</taxon>
        <taxon>Euteleostomi</taxon>
        <taxon>Mammalia</taxon>
        <taxon>Eutheria</taxon>
        <taxon>Euarchontoglires</taxon>
        <taxon>Glires</taxon>
        <taxon>Rodentia</taxon>
        <taxon>Castorimorpha</taxon>
        <taxon>Castoridae</taxon>
        <taxon>Castor</taxon>
    </lineage>
</organism>